<dbReference type="RefSeq" id="XP_033347245.1">
    <property type="nucleotide sequence ID" value="XM_033491354.1"/>
</dbReference>
<dbReference type="RefSeq" id="XP_033347246.1">
    <property type="nucleotide sequence ID" value="XM_033491355.1"/>
</dbReference>
<proteinExistence type="inferred from homology"/>
<gene>
    <name evidence="4 5 6" type="primary">LOC117232159</name>
</gene>
<dbReference type="InterPro" id="IPR022772">
    <property type="entry name" value="VHL_tumour_suppress_b/a_dom"/>
</dbReference>
<keyword evidence="3" id="KW-1185">Reference proteome</keyword>
<evidence type="ECO:0000313" key="5">
    <source>
        <dbReference type="RefSeq" id="XP_033347246.1"/>
    </source>
</evidence>
<dbReference type="KEGG" id="bvk:117232159"/>
<dbReference type="Gene3D" id="2.60.40.780">
    <property type="entry name" value="von Hippel-Lindau disease tumour suppressor, beta domain"/>
    <property type="match status" value="1"/>
</dbReference>
<reference evidence="4 5" key="1">
    <citation type="submission" date="2025-04" db="UniProtKB">
        <authorList>
            <consortium name="RefSeq"/>
        </authorList>
    </citation>
    <scope>IDENTIFICATION</scope>
    <source>
        <tissue evidence="4 5">Muscle</tissue>
    </source>
</reference>
<feature type="domain" description="von Hippel-Lindau disease tumour suppressor beta" evidence="2">
    <location>
        <begin position="12"/>
        <end position="89"/>
    </location>
</feature>
<dbReference type="Gene3D" id="1.10.750.10">
    <property type="entry name" value="von Hippel-Lindau disease tumour suppressor, alpha domain"/>
    <property type="match status" value="1"/>
</dbReference>
<sequence length="174" mass="20639">MGESQEQQQPLLRSINNVYVSLVRFINKTMHNVILYWIDYQGRAISYGVLSPGDCLDIDTFVTHPWIFVDQETRDRYTVNQKEVFFPEPSPLLLVRQECRNPIRVALHPHRRRERTDVFITLPIYTLRELCLRAIRRLLTHDEQAFQLDIPRSLQYELAIMLLKNEEISNARNS</sequence>
<dbReference type="CDD" id="cd05468">
    <property type="entry name" value="pVHL"/>
    <property type="match status" value="1"/>
</dbReference>
<dbReference type="Proteomes" id="UP000504631">
    <property type="component" value="Unplaced"/>
</dbReference>
<dbReference type="InterPro" id="IPR024053">
    <property type="entry name" value="VHL_beta_dom"/>
</dbReference>
<dbReference type="GeneID" id="117232159"/>
<dbReference type="FunFam" id="2.60.40.780:FF:000001">
    <property type="entry name" value="von Hippel-Lindau disease tumor suppressor"/>
    <property type="match status" value="1"/>
</dbReference>
<name>A0A6J3K419_9HYME</name>
<evidence type="ECO:0000256" key="1">
    <source>
        <dbReference type="ARBA" id="ARBA00010057"/>
    </source>
</evidence>
<evidence type="ECO:0000313" key="6">
    <source>
        <dbReference type="RefSeq" id="XP_033347247.1"/>
    </source>
</evidence>
<dbReference type="SUPFAM" id="SSF49468">
    <property type="entry name" value="VHL"/>
    <property type="match status" value="1"/>
</dbReference>
<dbReference type="AlphaFoldDB" id="A0A6J3K419"/>
<comment type="similarity">
    <text evidence="1">Belongs to the VHL family.</text>
</comment>
<dbReference type="Pfam" id="PF01847">
    <property type="entry name" value="VHL"/>
    <property type="match status" value="1"/>
</dbReference>
<evidence type="ECO:0000313" key="4">
    <source>
        <dbReference type="RefSeq" id="XP_033347245.1"/>
    </source>
</evidence>
<protein>
    <submittedName>
        <fullName evidence="4 5">von Hippel-Lindau disease tumor suppressor</fullName>
    </submittedName>
</protein>
<dbReference type="InterPro" id="IPR037139">
    <property type="entry name" value="VHL_alpha_dom_sf"/>
</dbReference>
<organism evidence="3 5">
    <name type="scientific">Bombus vosnesenskii</name>
    <dbReference type="NCBI Taxonomy" id="207650"/>
    <lineage>
        <taxon>Eukaryota</taxon>
        <taxon>Metazoa</taxon>
        <taxon>Ecdysozoa</taxon>
        <taxon>Arthropoda</taxon>
        <taxon>Hexapoda</taxon>
        <taxon>Insecta</taxon>
        <taxon>Pterygota</taxon>
        <taxon>Neoptera</taxon>
        <taxon>Endopterygota</taxon>
        <taxon>Hymenoptera</taxon>
        <taxon>Apocrita</taxon>
        <taxon>Aculeata</taxon>
        <taxon>Apoidea</taxon>
        <taxon>Anthophila</taxon>
        <taxon>Apidae</taxon>
        <taxon>Bombus</taxon>
        <taxon>Pyrobombus</taxon>
    </lineage>
</organism>
<dbReference type="InterPro" id="IPR036208">
    <property type="entry name" value="VHL_sf"/>
</dbReference>
<dbReference type="InterPro" id="IPR037140">
    <property type="entry name" value="VHL_beta_dom_sf"/>
</dbReference>
<accession>A0A6J3K419</accession>
<evidence type="ECO:0000313" key="3">
    <source>
        <dbReference type="Proteomes" id="UP000504631"/>
    </source>
</evidence>
<dbReference type="RefSeq" id="XP_033347247.1">
    <property type="nucleotide sequence ID" value="XM_033491356.1"/>
</dbReference>
<evidence type="ECO:0000259" key="2">
    <source>
        <dbReference type="Pfam" id="PF01847"/>
    </source>
</evidence>